<name>A0A150Q7M1_SORCE</name>
<dbReference type="EMBL" id="JEMA01000949">
    <property type="protein sequence ID" value="KYF63979.1"/>
    <property type="molecule type" value="Genomic_DNA"/>
</dbReference>
<keyword evidence="4" id="KW-0238">DNA-binding</keyword>
<feature type="region of interest" description="Disordered" evidence="1">
    <location>
        <begin position="225"/>
        <end position="244"/>
    </location>
</feature>
<dbReference type="InterPro" id="IPR026881">
    <property type="entry name" value="WYL_dom"/>
</dbReference>
<dbReference type="GO" id="GO:0003677">
    <property type="term" value="F:DNA binding"/>
    <property type="evidence" value="ECO:0007669"/>
    <property type="project" value="UniProtKB-KW"/>
</dbReference>
<accession>A0A150Q7M1</accession>
<sequence>MRRADRLFQILQILRRQRAPVTAAALAEELETSKRTVYRDVADLLAQRVPIRGEAGAGYVLERGFDMPPLMLTPDEIEVAVLGAQWVAHRGDPALRRAAQDLIAKIAATVPERLRPFVLEPATGTPPVWDQAPDALDLAQVRASIRAGTKIALRYRDEAGRESERVVWPVIVGYLEATRMLMAWCELREDFRSFRTDRVVAATFLKERYGEKPSVLRARWRKTLPSRGAPPARAVPAKDRAADG</sequence>
<feature type="domain" description="Helix-turn-helix type 11" evidence="2">
    <location>
        <begin position="6"/>
        <end position="59"/>
    </location>
</feature>
<dbReference type="SUPFAM" id="SSF46785">
    <property type="entry name" value="Winged helix' DNA-binding domain"/>
    <property type="match status" value="1"/>
</dbReference>
<dbReference type="Pfam" id="PF13280">
    <property type="entry name" value="WYL"/>
    <property type="match status" value="1"/>
</dbReference>
<reference evidence="4 5" key="1">
    <citation type="submission" date="2014-02" db="EMBL/GenBank/DDBJ databases">
        <title>The small core and large imbalanced accessory genome model reveals a collaborative survival strategy of Sorangium cellulosum strains in nature.</title>
        <authorList>
            <person name="Han K."/>
            <person name="Peng R."/>
            <person name="Blom J."/>
            <person name="Li Y.-Z."/>
        </authorList>
    </citation>
    <scope>NUCLEOTIDE SEQUENCE [LARGE SCALE GENOMIC DNA]</scope>
    <source>
        <strain evidence="4 5">So0008-312</strain>
    </source>
</reference>
<evidence type="ECO:0000313" key="4">
    <source>
        <dbReference type="EMBL" id="KYF63979.1"/>
    </source>
</evidence>
<evidence type="ECO:0000259" key="2">
    <source>
        <dbReference type="Pfam" id="PF08279"/>
    </source>
</evidence>
<dbReference type="Gene3D" id="1.10.10.10">
    <property type="entry name" value="Winged helix-like DNA-binding domain superfamily/Winged helix DNA-binding domain"/>
    <property type="match status" value="1"/>
</dbReference>
<organism evidence="4 5">
    <name type="scientific">Sorangium cellulosum</name>
    <name type="common">Polyangium cellulosum</name>
    <dbReference type="NCBI Taxonomy" id="56"/>
    <lineage>
        <taxon>Bacteria</taxon>
        <taxon>Pseudomonadati</taxon>
        <taxon>Myxococcota</taxon>
        <taxon>Polyangia</taxon>
        <taxon>Polyangiales</taxon>
        <taxon>Polyangiaceae</taxon>
        <taxon>Sorangium</taxon>
    </lineage>
</organism>
<dbReference type="RefSeq" id="WP_061611925.1">
    <property type="nucleotide sequence ID" value="NZ_JEMA01000949.1"/>
</dbReference>
<evidence type="ECO:0000313" key="5">
    <source>
        <dbReference type="Proteomes" id="UP000075260"/>
    </source>
</evidence>
<dbReference type="InterPro" id="IPR051534">
    <property type="entry name" value="CBASS_pafABC_assoc_protein"/>
</dbReference>
<dbReference type="Proteomes" id="UP000075260">
    <property type="component" value="Unassembled WGS sequence"/>
</dbReference>
<proteinExistence type="predicted"/>
<dbReference type="InterPro" id="IPR036388">
    <property type="entry name" value="WH-like_DNA-bd_sf"/>
</dbReference>
<dbReference type="Pfam" id="PF08279">
    <property type="entry name" value="HTH_11"/>
    <property type="match status" value="1"/>
</dbReference>
<dbReference type="PROSITE" id="PS52050">
    <property type="entry name" value="WYL"/>
    <property type="match status" value="1"/>
</dbReference>
<feature type="domain" description="WYL" evidence="3">
    <location>
        <begin position="138"/>
        <end position="203"/>
    </location>
</feature>
<evidence type="ECO:0000259" key="3">
    <source>
        <dbReference type="Pfam" id="PF13280"/>
    </source>
</evidence>
<dbReference type="PANTHER" id="PTHR34580">
    <property type="match status" value="1"/>
</dbReference>
<gene>
    <name evidence="4" type="ORF">BE15_45245</name>
</gene>
<dbReference type="PANTHER" id="PTHR34580:SF3">
    <property type="entry name" value="PROTEIN PAFB"/>
    <property type="match status" value="1"/>
</dbReference>
<comment type="caution">
    <text evidence="4">The sequence shown here is derived from an EMBL/GenBank/DDBJ whole genome shotgun (WGS) entry which is preliminary data.</text>
</comment>
<evidence type="ECO:0000256" key="1">
    <source>
        <dbReference type="SAM" id="MobiDB-lite"/>
    </source>
</evidence>
<protein>
    <submittedName>
        <fullName evidence="4">DNA-binding protein</fullName>
    </submittedName>
</protein>
<dbReference type="InterPro" id="IPR013196">
    <property type="entry name" value="HTH_11"/>
</dbReference>
<dbReference type="InterPro" id="IPR036390">
    <property type="entry name" value="WH_DNA-bd_sf"/>
</dbReference>
<dbReference type="OrthoDB" id="9787242at2"/>
<dbReference type="AlphaFoldDB" id="A0A150Q7M1"/>